<dbReference type="Proteomes" id="UP000679179">
    <property type="component" value="Unassembled WGS sequence"/>
</dbReference>
<evidence type="ECO:0000313" key="7">
    <source>
        <dbReference type="Proteomes" id="UP000679179"/>
    </source>
</evidence>
<dbReference type="Pfam" id="PF06803">
    <property type="entry name" value="DUF1232"/>
    <property type="match status" value="1"/>
</dbReference>
<keyword evidence="7" id="KW-1185">Reference proteome</keyword>
<name>A0A919VEJ3_9CLOT</name>
<accession>A0A919VEJ3</accession>
<dbReference type="GO" id="GO:0012505">
    <property type="term" value="C:endomembrane system"/>
    <property type="evidence" value="ECO:0007669"/>
    <property type="project" value="UniProtKB-SubCell"/>
</dbReference>
<evidence type="ECO:0000256" key="4">
    <source>
        <dbReference type="ARBA" id="ARBA00023136"/>
    </source>
</evidence>
<gene>
    <name evidence="6" type="ORF">CPJCM30710_01610</name>
</gene>
<evidence type="ECO:0000256" key="3">
    <source>
        <dbReference type="ARBA" id="ARBA00022989"/>
    </source>
</evidence>
<reference evidence="6" key="1">
    <citation type="submission" date="2021-03" db="EMBL/GenBank/DDBJ databases">
        <title>Taxonomic study of Clostridium polyendosporum from meadow-gley soil under rice.</title>
        <authorList>
            <person name="Kobayashi H."/>
            <person name="Tanizawa Y."/>
            <person name="Yagura M."/>
        </authorList>
    </citation>
    <scope>NUCLEOTIDE SEQUENCE</scope>
    <source>
        <strain evidence="6">JCM 30710</strain>
    </source>
</reference>
<protein>
    <recommendedName>
        <fullName evidence="5">DUF1232 domain-containing protein</fullName>
    </recommendedName>
</protein>
<keyword evidence="4" id="KW-0472">Membrane</keyword>
<proteinExistence type="predicted"/>
<comment type="caution">
    <text evidence="6">The sequence shown here is derived from an EMBL/GenBank/DDBJ whole genome shotgun (WGS) entry which is preliminary data.</text>
</comment>
<comment type="subcellular location">
    <subcellularLocation>
        <location evidence="1">Endomembrane system</location>
        <topology evidence="1">Multi-pass membrane protein</topology>
    </subcellularLocation>
</comment>
<sequence length="319" mass="36758">MKISEIKAKIDGNDILTIISDFLKLDGLSFSVINIDDDIEAEGNFKKIINLNFKGRVDLLGVQADKLFLRVKSIKVMKLRIFGFMKNFGVKVALRSLKKQGITVEKDIIIVDIGKIIKVVPFIKFNIKSMGIEERYVVLELNDIDIALNNIGQKVQEEVVEEKKDEIDLQRIEIQKVEDQYTKGRNHIEEKLPKKLRIYSDYVFMIPDIIAFMYRLLKDKRVNKKTKTALIASIMYVSLPIDILPDKIPFIGSIDDLGVIFFTLNRIINDVPIEVILENWQGKNEFVVVLKKSLEYLTKYTGAKNVDKLYDMINELVKV</sequence>
<evidence type="ECO:0000313" key="6">
    <source>
        <dbReference type="EMBL" id="GIM27495.1"/>
    </source>
</evidence>
<keyword evidence="3" id="KW-1133">Transmembrane helix</keyword>
<organism evidence="6 7">
    <name type="scientific">Clostridium polyendosporum</name>
    <dbReference type="NCBI Taxonomy" id="69208"/>
    <lineage>
        <taxon>Bacteria</taxon>
        <taxon>Bacillati</taxon>
        <taxon>Bacillota</taxon>
        <taxon>Clostridia</taxon>
        <taxon>Eubacteriales</taxon>
        <taxon>Clostridiaceae</taxon>
        <taxon>Clostridium</taxon>
    </lineage>
</organism>
<feature type="domain" description="DUF1232" evidence="5">
    <location>
        <begin position="226"/>
        <end position="262"/>
    </location>
</feature>
<evidence type="ECO:0000256" key="2">
    <source>
        <dbReference type="ARBA" id="ARBA00022692"/>
    </source>
</evidence>
<dbReference type="AlphaFoldDB" id="A0A919VEJ3"/>
<dbReference type="RefSeq" id="WP_212902253.1">
    <property type="nucleotide sequence ID" value="NZ_BOPZ01000001.1"/>
</dbReference>
<keyword evidence="2" id="KW-0812">Transmembrane</keyword>
<dbReference type="InterPro" id="IPR010652">
    <property type="entry name" value="DUF1232"/>
</dbReference>
<evidence type="ECO:0000259" key="5">
    <source>
        <dbReference type="Pfam" id="PF06803"/>
    </source>
</evidence>
<dbReference type="EMBL" id="BOPZ01000001">
    <property type="protein sequence ID" value="GIM27495.1"/>
    <property type="molecule type" value="Genomic_DNA"/>
</dbReference>
<evidence type="ECO:0000256" key="1">
    <source>
        <dbReference type="ARBA" id="ARBA00004127"/>
    </source>
</evidence>